<name>A0A9W7BSL6_9STRA</name>
<evidence type="ECO:0000313" key="1">
    <source>
        <dbReference type="EMBL" id="GMH95969.1"/>
    </source>
</evidence>
<gene>
    <name evidence="1" type="ORF">TrVE_jg10989</name>
</gene>
<comment type="caution">
    <text evidence="1">The sequence shown here is derived from an EMBL/GenBank/DDBJ whole genome shotgun (WGS) entry which is preliminary data.</text>
</comment>
<protein>
    <submittedName>
        <fullName evidence="1">Uncharacterized protein</fullName>
    </submittedName>
</protein>
<sequence>MDYGAVNQLLGREVDSQFWGTRTQHIFGVAACLAATDHGSQALFSKFLGTKNFSFARHPAAFVGHTVGFIGIGVMVYVGVDAVANPSHKAGERLVHVKSETYNTIRGSCTSWFEPYVPVAIAQAGLPKIANGWLGGALIPATLAYATVKGVGWDDWGDSGLNELEQKWAEEKRKAGQ</sequence>
<organism evidence="1 2">
    <name type="scientific">Triparma verrucosa</name>
    <dbReference type="NCBI Taxonomy" id="1606542"/>
    <lineage>
        <taxon>Eukaryota</taxon>
        <taxon>Sar</taxon>
        <taxon>Stramenopiles</taxon>
        <taxon>Ochrophyta</taxon>
        <taxon>Bolidophyceae</taxon>
        <taxon>Parmales</taxon>
        <taxon>Triparmaceae</taxon>
        <taxon>Triparma</taxon>
    </lineage>
</organism>
<dbReference type="AlphaFoldDB" id="A0A9W7BSL6"/>
<accession>A0A9W7BSL6</accession>
<proteinExistence type="predicted"/>
<keyword evidence="2" id="KW-1185">Reference proteome</keyword>
<dbReference type="EMBL" id="BRXX01000177">
    <property type="protein sequence ID" value="GMH95969.1"/>
    <property type="molecule type" value="Genomic_DNA"/>
</dbReference>
<dbReference type="Proteomes" id="UP001165160">
    <property type="component" value="Unassembled WGS sequence"/>
</dbReference>
<reference evidence="2" key="1">
    <citation type="journal article" date="2023" name="Commun. Biol.">
        <title>Genome analysis of Parmales, the sister group of diatoms, reveals the evolutionary specialization of diatoms from phago-mixotrophs to photoautotrophs.</title>
        <authorList>
            <person name="Ban H."/>
            <person name="Sato S."/>
            <person name="Yoshikawa S."/>
            <person name="Yamada K."/>
            <person name="Nakamura Y."/>
            <person name="Ichinomiya M."/>
            <person name="Sato N."/>
            <person name="Blanc-Mathieu R."/>
            <person name="Endo H."/>
            <person name="Kuwata A."/>
            <person name="Ogata H."/>
        </authorList>
    </citation>
    <scope>NUCLEOTIDE SEQUENCE [LARGE SCALE GENOMIC DNA]</scope>
    <source>
        <strain evidence="2">NIES 3699</strain>
    </source>
</reference>
<evidence type="ECO:0000313" key="2">
    <source>
        <dbReference type="Proteomes" id="UP001165160"/>
    </source>
</evidence>